<protein>
    <recommendedName>
        <fullName evidence="3">Manganese/iron superoxide dismutase C-terminal domain-containing protein</fullName>
    </recommendedName>
</protein>
<evidence type="ECO:0000256" key="2">
    <source>
        <dbReference type="SAM" id="MobiDB-lite"/>
    </source>
</evidence>
<dbReference type="GO" id="GO:0005737">
    <property type="term" value="C:cytoplasm"/>
    <property type="evidence" value="ECO:0007669"/>
    <property type="project" value="TreeGrafter"/>
</dbReference>
<feature type="region of interest" description="Disordered" evidence="2">
    <location>
        <begin position="300"/>
        <end position="322"/>
    </location>
</feature>
<reference evidence="4 5" key="1">
    <citation type="submission" date="2023-08" db="EMBL/GenBank/DDBJ databases">
        <title>Black Yeasts Isolated from many extreme environments.</title>
        <authorList>
            <person name="Coleine C."/>
            <person name="Stajich J.E."/>
            <person name="Selbmann L."/>
        </authorList>
    </citation>
    <scope>NUCLEOTIDE SEQUENCE [LARGE SCALE GENOMIC DNA]</scope>
    <source>
        <strain evidence="4 5">CCFEE 5910</strain>
    </source>
</reference>
<name>A0AAN7T4P7_9EURO</name>
<sequence>MILRRIARRQAIAGSFGQLSQQGSLSSCGLQRRALHSVPGLGDSRNSLGEYFHEHGVPGFLTRTTFRRTWTEYQQELVDKLNYETTATEHEGNSALHLHKIFSRQPERAHIYNMAAMAAFNHFWWDSLSITKTEPSDEMLGDVNEWFSSLSELRQEMLEHGEAIFGNGFVWLMQERTAGTNTGGRLRILCTYNAGSPYRDAWLLRQNRDRATNLDPASPEAVQSRNSLLGRTPGSASLARNQEHSLQDQLDAEPLLCLNVWQHMWVPDYGLLERGKRAYLAAWWERINWDKVQQRKEAIRQSSTGRSSGRGLNDVIRGGMRY</sequence>
<feature type="region of interest" description="Disordered" evidence="2">
    <location>
        <begin position="212"/>
        <end position="243"/>
    </location>
</feature>
<evidence type="ECO:0000313" key="4">
    <source>
        <dbReference type="EMBL" id="KAK5090384.1"/>
    </source>
</evidence>
<dbReference type="PANTHER" id="PTHR43595:SF2">
    <property type="entry name" value="SMALL RIBOSOMAL SUBUNIT PROTEIN MS42"/>
    <property type="match status" value="1"/>
</dbReference>
<comment type="function">
    <text evidence="1">Component of the mitochondrial ribosome (mitoribosome), a dedicated translation machinery responsible for the synthesis of mitochondrial genome-encoded proteins, including at least some of the essential transmembrane subunits of the mitochondrial respiratory chain. The mitoribosomes are attached to the mitochondrial inner membrane and translation products are cotranslationally integrated into the membrane.</text>
</comment>
<evidence type="ECO:0000259" key="3">
    <source>
        <dbReference type="Pfam" id="PF02777"/>
    </source>
</evidence>
<dbReference type="SUPFAM" id="SSF54719">
    <property type="entry name" value="Fe,Mn superoxide dismutase (SOD), C-terminal domain"/>
    <property type="match status" value="1"/>
</dbReference>
<proteinExistence type="predicted"/>
<gene>
    <name evidence="4" type="ORF">LTR05_000556</name>
</gene>
<accession>A0AAN7T4P7</accession>
<dbReference type="GO" id="GO:0004784">
    <property type="term" value="F:superoxide dismutase activity"/>
    <property type="evidence" value="ECO:0007669"/>
    <property type="project" value="InterPro"/>
</dbReference>
<dbReference type="InterPro" id="IPR036324">
    <property type="entry name" value="Mn/Fe_SOD_N_sf"/>
</dbReference>
<dbReference type="Pfam" id="PF02777">
    <property type="entry name" value="Sod_Fe_C"/>
    <property type="match status" value="2"/>
</dbReference>
<dbReference type="EMBL" id="JAVRRJ010000001">
    <property type="protein sequence ID" value="KAK5090384.1"/>
    <property type="molecule type" value="Genomic_DNA"/>
</dbReference>
<dbReference type="AlphaFoldDB" id="A0AAN7T4P7"/>
<feature type="compositionally biased region" description="Polar residues" evidence="2">
    <location>
        <begin position="221"/>
        <end position="240"/>
    </location>
</feature>
<dbReference type="Gene3D" id="3.55.40.20">
    <property type="entry name" value="Iron/manganese superoxide dismutase, C-terminal domain"/>
    <property type="match status" value="1"/>
</dbReference>
<dbReference type="InterPro" id="IPR036314">
    <property type="entry name" value="SOD_C_sf"/>
</dbReference>
<feature type="domain" description="Manganese/iron superoxide dismutase C-terminal" evidence="3">
    <location>
        <begin position="136"/>
        <end position="199"/>
    </location>
</feature>
<feature type="compositionally biased region" description="Low complexity" evidence="2">
    <location>
        <begin position="300"/>
        <end position="311"/>
    </location>
</feature>
<dbReference type="InterPro" id="IPR019832">
    <property type="entry name" value="Mn/Fe_SOD_C"/>
</dbReference>
<organism evidence="4 5">
    <name type="scientific">Lithohypha guttulata</name>
    <dbReference type="NCBI Taxonomy" id="1690604"/>
    <lineage>
        <taxon>Eukaryota</taxon>
        <taxon>Fungi</taxon>
        <taxon>Dikarya</taxon>
        <taxon>Ascomycota</taxon>
        <taxon>Pezizomycotina</taxon>
        <taxon>Eurotiomycetes</taxon>
        <taxon>Chaetothyriomycetidae</taxon>
        <taxon>Chaetothyriales</taxon>
        <taxon>Trichomeriaceae</taxon>
        <taxon>Lithohypha</taxon>
    </lineage>
</organism>
<dbReference type="PROSITE" id="PS51257">
    <property type="entry name" value="PROKAR_LIPOPROTEIN"/>
    <property type="match status" value="1"/>
</dbReference>
<dbReference type="SUPFAM" id="SSF46609">
    <property type="entry name" value="Fe,Mn superoxide dismutase (SOD), N-terminal domain"/>
    <property type="match status" value="1"/>
</dbReference>
<evidence type="ECO:0000256" key="1">
    <source>
        <dbReference type="ARBA" id="ARBA00037226"/>
    </source>
</evidence>
<feature type="domain" description="Manganese/iron superoxide dismutase C-terminal" evidence="3">
    <location>
        <begin position="240"/>
        <end position="295"/>
    </location>
</feature>
<dbReference type="Proteomes" id="UP001309876">
    <property type="component" value="Unassembled WGS sequence"/>
</dbReference>
<keyword evidence="5" id="KW-1185">Reference proteome</keyword>
<comment type="caution">
    <text evidence="4">The sequence shown here is derived from an EMBL/GenBank/DDBJ whole genome shotgun (WGS) entry which is preliminary data.</text>
</comment>
<dbReference type="PANTHER" id="PTHR43595">
    <property type="entry name" value="37S RIBOSOMAL PROTEIN S26, MITOCHONDRIAL"/>
    <property type="match status" value="1"/>
</dbReference>
<evidence type="ECO:0000313" key="5">
    <source>
        <dbReference type="Proteomes" id="UP001309876"/>
    </source>
</evidence>
<dbReference type="GO" id="GO:0046872">
    <property type="term" value="F:metal ion binding"/>
    <property type="evidence" value="ECO:0007669"/>
    <property type="project" value="InterPro"/>
</dbReference>